<dbReference type="AlphaFoldDB" id="A0A364MXF8"/>
<feature type="compositionally biased region" description="Polar residues" evidence="5">
    <location>
        <begin position="157"/>
        <end position="168"/>
    </location>
</feature>
<name>A0A364MXF8_STELY</name>
<proteinExistence type="predicted"/>
<evidence type="ECO:0000256" key="6">
    <source>
        <dbReference type="SAM" id="Phobius"/>
    </source>
</evidence>
<accession>A0A364MXF8</accession>
<evidence type="ECO:0000256" key="3">
    <source>
        <dbReference type="ARBA" id="ARBA00022989"/>
    </source>
</evidence>
<evidence type="ECO:0000259" key="7">
    <source>
        <dbReference type="Pfam" id="PF13813"/>
    </source>
</evidence>
<evidence type="ECO:0000313" key="8">
    <source>
        <dbReference type="EMBL" id="RAR06276.1"/>
    </source>
</evidence>
<feature type="compositionally biased region" description="Low complexity" evidence="5">
    <location>
        <begin position="147"/>
        <end position="156"/>
    </location>
</feature>
<sequence>MNQQPQHTQDSLMIGRYMHPEWTLSIGLYPATLFLSAVIYALFILAYPPSRPLTRKLSILILSVPTWFAFRNANDIVPSYELMDTFLRFCLIWFVHMSYEVCVLEFTPVVRRRGKGEMKDRLMQAYKVLWDRNHTQVLHQQGYNLPTTSTSTSKTTNGYPTPQEPCTTTDKKTDEPMVHATHIHRGVALLLGRHQHSYTRWQLVRHHLLKALLMYSFQTAYAIYEDYYSPLRLNPRAFVRDENIRFFRRMPASLHYKELYYRTEEAFEWNIGSMWLYEGYHSICAVLWVGIGLDGPEEWSLNLFGPLAEAWSVRRYWNKYWHNFVYHSFSGHFKCVTRGWLGMRRGAVATRLLENSLVFVASGLMHSLVRWQHSPTSDIWAITFLYAGQMIPIVIEGVVVHYWKRVRKSCGFRDEAKWLNVAEYAVGYSWSIGWQVYSVSKYYITRRVWTDAKILKRYEDMFEDHGLNETDSE</sequence>
<gene>
    <name evidence="8" type="ORF">DDE83_007031</name>
</gene>
<keyword evidence="2 6" id="KW-0812">Transmembrane</keyword>
<protein>
    <submittedName>
        <fullName evidence="8">Toxin biosynthesis protein</fullName>
    </submittedName>
</protein>
<organism evidence="8 9">
    <name type="scientific">Stemphylium lycopersici</name>
    <name type="common">Tomato gray leaf spot disease fungus</name>
    <name type="synonym">Thyrospora lycopersici</name>
    <dbReference type="NCBI Taxonomy" id="183478"/>
    <lineage>
        <taxon>Eukaryota</taxon>
        <taxon>Fungi</taxon>
        <taxon>Dikarya</taxon>
        <taxon>Ascomycota</taxon>
        <taxon>Pezizomycotina</taxon>
        <taxon>Dothideomycetes</taxon>
        <taxon>Pleosporomycetidae</taxon>
        <taxon>Pleosporales</taxon>
        <taxon>Pleosporineae</taxon>
        <taxon>Pleosporaceae</taxon>
        <taxon>Stemphylium</taxon>
    </lineage>
</organism>
<feature type="transmembrane region" description="Helical" evidence="6">
    <location>
        <begin position="379"/>
        <end position="403"/>
    </location>
</feature>
<dbReference type="Pfam" id="PF13813">
    <property type="entry name" value="MBOAT_2"/>
    <property type="match status" value="1"/>
</dbReference>
<dbReference type="InterPro" id="IPR032805">
    <property type="entry name" value="Wax_synthase_dom"/>
</dbReference>
<feature type="domain" description="Wax synthase" evidence="7">
    <location>
        <begin position="302"/>
        <end position="384"/>
    </location>
</feature>
<comment type="subcellular location">
    <subcellularLocation>
        <location evidence="1">Membrane</location>
        <topology evidence="1">Multi-pass membrane protein</topology>
    </subcellularLocation>
</comment>
<dbReference type="GO" id="GO:0016020">
    <property type="term" value="C:membrane"/>
    <property type="evidence" value="ECO:0007669"/>
    <property type="project" value="UniProtKB-SubCell"/>
</dbReference>
<feature type="region of interest" description="Disordered" evidence="5">
    <location>
        <begin position="144"/>
        <end position="171"/>
    </location>
</feature>
<dbReference type="STRING" id="183478.A0A364MXF8"/>
<dbReference type="Proteomes" id="UP000249619">
    <property type="component" value="Unassembled WGS sequence"/>
</dbReference>
<evidence type="ECO:0000256" key="2">
    <source>
        <dbReference type="ARBA" id="ARBA00022692"/>
    </source>
</evidence>
<dbReference type="EMBL" id="QGDH01000118">
    <property type="protein sequence ID" value="RAR06276.1"/>
    <property type="molecule type" value="Genomic_DNA"/>
</dbReference>
<evidence type="ECO:0000256" key="5">
    <source>
        <dbReference type="SAM" id="MobiDB-lite"/>
    </source>
</evidence>
<evidence type="ECO:0000313" key="9">
    <source>
        <dbReference type="Proteomes" id="UP000249619"/>
    </source>
</evidence>
<feature type="transmembrane region" description="Helical" evidence="6">
    <location>
        <begin position="352"/>
        <end position="373"/>
    </location>
</feature>
<evidence type="ECO:0000256" key="4">
    <source>
        <dbReference type="ARBA" id="ARBA00023136"/>
    </source>
</evidence>
<keyword evidence="4 6" id="KW-0472">Membrane</keyword>
<comment type="caution">
    <text evidence="8">The sequence shown here is derived from an EMBL/GenBank/DDBJ whole genome shotgun (WGS) entry which is preliminary data.</text>
</comment>
<evidence type="ECO:0000256" key="1">
    <source>
        <dbReference type="ARBA" id="ARBA00004141"/>
    </source>
</evidence>
<feature type="transmembrane region" description="Helical" evidence="6">
    <location>
        <begin position="26"/>
        <end position="45"/>
    </location>
</feature>
<reference evidence="9" key="1">
    <citation type="submission" date="2018-05" db="EMBL/GenBank/DDBJ databases">
        <title>Draft genome sequence of Stemphylium lycopersici strain CIDEFI 213.</title>
        <authorList>
            <person name="Medina R."/>
            <person name="Franco M.E.E."/>
            <person name="Lucentini C.G."/>
            <person name="Saparrat M.C.N."/>
            <person name="Balatti P.A."/>
        </authorList>
    </citation>
    <scope>NUCLEOTIDE SEQUENCE [LARGE SCALE GENOMIC DNA]</scope>
    <source>
        <strain evidence="9">CIDEFI 213</strain>
    </source>
</reference>
<keyword evidence="3 6" id="KW-1133">Transmembrane helix</keyword>
<keyword evidence="9" id="KW-1185">Reference proteome</keyword>